<evidence type="ECO:0000256" key="4">
    <source>
        <dbReference type="SAM" id="SignalP"/>
    </source>
</evidence>
<keyword evidence="6" id="KW-1185">Reference proteome</keyword>
<sequence>MDTWKIQLVLVAFCALVRTYQGLSGSEEEERRLSKDWQIELMETGLTNPVDSLIKRSKALRFYGLMGKRSVQGKDSRCFLFITESLTRIIPSATTTAAHRSEKPHKQGMIVSV</sequence>
<dbReference type="Proteomes" id="UP000265080">
    <property type="component" value="Chromosome 19"/>
</dbReference>
<name>A0A3P8S3C8_AMPPE</name>
<evidence type="ECO:0000256" key="1">
    <source>
        <dbReference type="ARBA" id="ARBA00007518"/>
    </source>
</evidence>
<feature type="signal peptide" evidence="4">
    <location>
        <begin position="1"/>
        <end position="22"/>
    </location>
</feature>
<feature type="chain" id="PRO_5018100014" evidence="4">
    <location>
        <begin position="23"/>
        <end position="113"/>
    </location>
</feature>
<dbReference type="STRING" id="161767.ENSAPEP00000006736"/>
<organism evidence="5 6">
    <name type="scientific">Amphiprion percula</name>
    <name type="common">Orange clownfish</name>
    <name type="synonym">Lutjanus percula</name>
    <dbReference type="NCBI Taxonomy" id="161767"/>
    <lineage>
        <taxon>Eukaryota</taxon>
        <taxon>Metazoa</taxon>
        <taxon>Chordata</taxon>
        <taxon>Craniata</taxon>
        <taxon>Vertebrata</taxon>
        <taxon>Euteleostomi</taxon>
        <taxon>Actinopterygii</taxon>
        <taxon>Neopterygii</taxon>
        <taxon>Teleostei</taxon>
        <taxon>Neoteleostei</taxon>
        <taxon>Acanthomorphata</taxon>
        <taxon>Ovalentaria</taxon>
        <taxon>Pomacentridae</taxon>
        <taxon>Amphiprion</taxon>
    </lineage>
</organism>
<dbReference type="InterPro" id="IPR013055">
    <property type="entry name" value="Tachy_Neuro_lke_CS"/>
</dbReference>
<reference evidence="5" key="2">
    <citation type="submission" date="2025-08" db="UniProtKB">
        <authorList>
            <consortium name="Ensembl"/>
        </authorList>
    </citation>
    <scope>IDENTIFICATION</scope>
</reference>
<evidence type="ECO:0000313" key="5">
    <source>
        <dbReference type="Ensembl" id="ENSAPEP00000006736.1"/>
    </source>
</evidence>
<comment type="similarity">
    <text evidence="1">Belongs to the tachykinin family.</text>
</comment>
<protein>
    <submittedName>
        <fullName evidence="5">Uncharacterized protein</fullName>
    </submittedName>
</protein>
<keyword evidence="4" id="KW-0732">Signal</keyword>
<dbReference type="OMA" id="HWISKNW"/>
<feature type="region of interest" description="Disordered" evidence="3">
    <location>
        <begin position="94"/>
        <end position="113"/>
    </location>
</feature>
<reference evidence="5 6" key="1">
    <citation type="submission" date="2018-03" db="EMBL/GenBank/DDBJ databases">
        <title>Finding Nemo's genes: A chromosome-scale reference assembly of the genome of the orange clownfish Amphiprion percula.</title>
        <authorList>
            <person name="Lehmann R."/>
        </authorList>
    </citation>
    <scope>NUCLEOTIDE SEQUENCE</scope>
</reference>
<evidence type="ECO:0000256" key="3">
    <source>
        <dbReference type="SAM" id="MobiDB-lite"/>
    </source>
</evidence>
<dbReference type="AlphaFoldDB" id="A0A3P8S3C8"/>
<keyword evidence="2" id="KW-0027">Amidation</keyword>
<dbReference type="Ensembl" id="ENSAPET00000006911.1">
    <property type="protein sequence ID" value="ENSAPEP00000006736.1"/>
    <property type="gene ID" value="ENSAPEG00000004808.1"/>
</dbReference>
<dbReference type="GeneTree" id="ENSGT00940000176912"/>
<dbReference type="PROSITE" id="PS00267">
    <property type="entry name" value="TACHYKININ"/>
    <property type="match status" value="1"/>
</dbReference>
<evidence type="ECO:0000256" key="2">
    <source>
        <dbReference type="ARBA" id="ARBA00022815"/>
    </source>
</evidence>
<evidence type="ECO:0000313" key="6">
    <source>
        <dbReference type="Proteomes" id="UP000265080"/>
    </source>
</evidence>
<proteinExistence type="inferred from homology"/>
<reference evidence="5" key="3">
    <citation type="submission" date="2025-09" db="UniProtKB">
        <authorList>
            <consortium name="Ensembl"/>
        </authorList>
    </citation>
    <scope>IDENTIFICATION</scope>
</reference>
<accession>A0A3P8S3C8</accession>